<gene>
    <name evidence="3" type="ORF">WG900_09250</name>
</gene>
<accession>A0ABU8S832</accession>
<reference evidence="3 4" key="1">
    <citation type="submission" date="2024-03" db="EMBL/GenBank/DDBJ databases">
        <authorList>
            <person name="Jo J.-H."/>
        </authorList>
    </citation>
    <scope>NUCLEOTIDE SEQUENCE [LARGE SCALE GENOMIC DNA]</scope>
    <source>
        <strain evidence="3 4">AS3R-12</strain>
    </source>
</reference>
<name>A0ABU8S832_9SPHN</name>
<protein>
    <submittedName>
        <fullName evidence="3">DUF1080 domain-containing protein</fullName>
    </submittedName>
</protein>
<sequence>MKKSIFACAALVAAIPVHARPAREVELFNGRDFSGWTFFLEEKEYNAGGKGRIADFARVLPGGIIEIRPRMHGALMTRRDYLNYHLKAEFRWPEPGPRDDSGLFLRIRPPFVWDMVHGEQARFYMFQVQPGNTGDLWVMGYSESLLKTDPARSFKPFGTLELGPGGHIRRHLKLADAERPAGEWNSLEAVVSGKTIKVFVNGQQVNEGASLVDLPGRIGLESERGTIQFRNLRLKPLE</sequence>
<dbReference type="EMBL" id="JBBHJY010000004">
    <property type="protein sequence ID" value="MEJ6010108.1"/>
    <property type="molecule type" value="Genomic_DNA"/>
</dbReference>
<dbReference type="Pfam" id="PF06439">
    <property type="entry name" value="3keto-disac_hyd"/>
    <property type="match status" value="1"/>
</dbReference>
<feature type="chain" id="PRO_5045215751" evidence="1">
    <location>
        <begin position="20"/>
        <end position="238"/>
    </location>
</feature>
<evidence type="ECO:0000313" key="3">
    <source>
        <dbReference type="EMBL" id="MEJ6010108.1"/>
    </source>
</evidence>
<organism evidence="3 4">
    <name type="scientific">Novosphingobium aquae</name>
    <dbReference type="NCBI Taxonomy" id="3133435"/>
    <lineage>
        <taxon>Bacteria</taxon>
        <taxon>Pseudomonadati</taxon>
        <taxon>Pseudomonadota</taxon>
        <taxon>Alphaproteobacteria</taxon>
        <taxon>Sphingomonadales</taxon>
        <taxon>Sphingomonadaceae</taxon>
        <taxon>Novosphingobium</taxon>
    </lineage>
</organism>
<feature type="domain" description="3-keto-alpha-glucoside-1,2-lyase/3-keto-2-hydroxy-glucal hydratase" evidence="2">
    <location>
        <begin position="25"/>
        <end position="235"/>
    </location>
</feature>
<dbReference type="Gene3D" id="2.60.120.560">
    <property type="entry name" value="Exo-inulinase, domain 1"/>
    <property type="match status" value="1"/>
</dbReference>
<dbReference type="Proteomes" id="UP001379235">
    <property type="component" value="Unassembled WGS sequence"/>
</dbReference>
<evidence type="ECO:0000256" key="1">
    <source>
        <dbReference type="SAM" id="SignalP"/>
    </source>
</evidence>
<keyword evidence="1" id="KW-0732">Signal</keyword>
<dbReference type="RefSeq" id="WP_339966583.1">
    <property type="nucleotide sequence ID" value="NZ_JBBHJY010000004.1"/>
</dbReference>
<comment type="caution">
    <text evidence="3">The sequence shown here is derived from an EMBL/GenBank/DDBJ whole genome shotgun (WGS) entry which is preliminary data.</text>
</comment>
<evidence type="ECO:0000259" key="2">
    <source>
        <dbReference type="Pfam" id="PF06439"/>
    </source>
</evidence>
<feature type="signal peptide" evidence="1">
    <location>
        <begin position="1"/>
        <end position="19"/>
    </location>
</feature>
<keyword evidence="4" id="KW-1185">Reference proteome</keyword>
<dbReference type="InterPro" id="IPR010496">
    <property type="entry name" value="AL/BT2_dom"/>
</dbReference>
<proteinExistence type="predicted"/>
<evidence type="ECO:0000313" key="4">
    <source>
        <dbReference type="Proteomes" id="UP001379235"/>
    </source>
</evidence>